<dbReference type="Proteomes" id="UP001610335">
    <property type="component" value="Unassembled WGS sequence"/>
</dbReference>
<dbReference type="SUPFAM" id="SSF51735">
    <property type="entry name" value="NAD(P)-binding Rossmann-fold domains"/>
    <property type="match status" value="1"/>
</dbReference>
<accession>A0ABR4IRH0</accession>
<comment type="caution">
    <text evidence="5">The sequence shown here is derived from an EMBL/GenBank/DDBJ whole genome shotgun (WGS) entry which is preliminary data.</text>
</comment>
<dbReference type="InterPro" id="IPR000683">
    <property type="entry name" value="Gfo/Idh/MocA-like_OxRdtase_N"/>
</dbReference>
<evidence type="ECO:0000313" key="5">
    <source>
        <dbReference type="EMBL" id="KAL2829408.1"/>
    </source>
</evidence>
<dbReference type="EMBL" id="JBFXLS010000016">
    <property type="protein sequence ID" value="KAL2829408.1"/>
    <property type="molecule type" value="Genomic_DNA"/>
</dbReference>
<feature type="domain" description="GFO/IDH/MocA-like oxidoreductase" evidence="4">
    <location>
        <begin position="141"/>
        <end position="265"/>
    </location>
</feature>
<dbReference type="PANTHER" id="PTHR43708:SF5">
    <property type="entry name" value="CONSERVED EXPRESSED OXIDOREDUCTASE (EUROFUNG)-RELATED"/>
    <property type="match status" value="1"/>
</dbReference>
<dbReference type="InterPro" id="IPR051317">
    <property type="entry name" value="Gfo/Idh/MocA_oxidoreduct"/>
</dbReference>
<evidence type="ECO:0000256" key="2">
    <source>
        <dbReference type="ARBA" id="ARBA00023002"/>
    </source>
</evidence>
<feature type="domain" description="Gfo/Idh/MocA-like oxidoreductase N-terminal" evidence="3">
    <location>
        <begin position="4"/>
        <end position="130"/>
    </location>
</feature>
<dbReference type="Pfam" id="PF22725">
    <property type="entry name" value="GFO_IDH_MocA_C3"/>
    <property type="match status" value="1"/>
</dbReference>
<comment type="similarity">
    <text evidence="1">Belongs to the Gfo/Idh/MocA family.</text>
</comment>
<dbReference type="Gene3D" id="3.30.360.10">
    <property type="entry name" value="Dihydrodipicolinate Reductase, domain 2"/>
    <property type="match status" value="1"/>
</dbReference>
<dbReference type="InterPro" id="IPR036291">
    <property type="entry name" value="NAD(P)-bd_dom_sf"/>
</dbReference>
<keyword evidence="6" id="KW-1185">Reference proteome</keyword>
<dbReference type="Pfam" id="PF01408">
    <property type="entry name" value="GFO_IDH_MocA"/>
    <property type="match status" value="1"/>
</dbReference>
<gene>
    <name evidence="5" type="ORF">BDW59DRAFT_178390</name>
</gene>
<keyword evidence="2" id="KW-0560">Oxidoreductase</keyword>
<evidence type="ECO:0000259" key="3">
    <source>
        <dbReference type="Pfam" id="PF01408"/>
    </source>
</evidence>
<evidence type="ECO:0000313" key="6">
    <source>
        <dbReference type="Proteomes" id="UP001610335"/>
    </source>
</evidence>
<proteinExistence type="inferred from homology"/>
<organism evidence="5 6">
    <name type="scientific">Aspergillus cavernicola</name>
    <dbReference type="NCBI Taxonomy" id="176166"/>
    <lineage>
        <taxon>Eukaryota</taxon>
        <taxon>Fungi</taxon>
        <taxon>Dikarya</taxon>
        <taxon>Ascomycota</taxon>
        <taxon>Pezizomycotina</taxon>
        <taxon>Eurotiomycetes</taxon>
        <taxon>Eurotiomycetidae</taxon>
        <taxon>Eurotiales</taxon>
        <taxon>Aspergillaceae</taxon>
        <taxon>Aspergillus</taxon>
        <taxon>Aspergillus subgen. Nidulantes</taxon>
    </lineage>
</organism>
<dbReference type="Gene3D" id="3.40.50.720">
    <property type="entry name" value="NAD(P)-binding Rossmann-like Domain"/>
    <property type="match status" value="1"/>
</dbReference>
<sequence>MALIKVGIVGYGSAAKSFHLPFILALPDYYEVVAILQRAEAPENPGSAKKGSHCTVDFPSIRHYRREEDFFADPEISFVVVATRDDSHAYFAEQALRAGKNVIVDKPFARSAEEADKVIELAKETGLVLSCFQNRRYDGDFKTVREVFEKNILGDIVEAEIHYDFDRAPWLHFLTDKEYTPGSGHTFGLGTHNIDQAYVLFGRPASVTAFYRVLRGIESEVEDSFTIILQYDGPKKNLLVTVKTSVVSPMAQQLKFWIRGTKGSYTKYQQRSTCPQEEQIAQGVRPLDPAFGAEAEGLQGTLTTYEKAETPGIEQSFDKEAGRYVGRYPTARGEWMGVYKDVANALNGKAELAVKASESRDVLRIIELARESHEKGVTVPWR</sequence>
<evidence type="ECO:0008006" key="7">
    <source>
        <dbReference type="Google" id="ProtNLM"/>
    </source>
</evidence>
<evidence type="ECO:0000256" key="1">
    <source>
        <dbReference type="ARBA" id="ARBA00010928"/>
    </source>
</evidence>
<reference evidence="5 6" key="1">
    <citation type="submission" date="2024-07" db="EMBL/GenBank/DDBJ databases">
        <title>Section-level genome sequencing and comparative genomics of Aspergillus sections Usti and Cavernicolus.</title>
        <authorList>
            <consortium name="Lawrence Berkeley National Laboratory"/>
            <person name="Nybo J.L."/>
            <person name="Vesth T.C."/>
            <person name="Theobald S."/>
            <person name="Frisvad J.C."/>
            <person name="Larsen T.O."/>
            <person name="Kjaerboelling I."/>
            <person name="Rothschild-Mancinelli K."/>
            <person name="Lyhne E.K."/>
            <person name="Kogle M.E."/>
            <person name="Barry K."/>
            <person name="Clum A."/>
            <person name="Na H."/>
            <person name="Ledsgaard L."/>
            <person name="Lin J."/>
            <person name="Lipzen A."/>
            <person name="Kuo A."/>
            <person name="Riley R."/>
            <person name="Mondo S."/>
            <person name="LaButti K."/>
            <person name="Haridas S."/>
            <person name="Pangalinan J."/>
            <person name="Salamov A.A."/>
            <person name="Simmons B.A."/>
            <person name="Magnuson J.K."/>
            <person name="Chen J."/>
            <person name="Drula E."/>
            <person name="Henrissat B."/>
            <person name="Wiebenga A."/>
            <person name="Lubbers R.J."/>
            <person name="Gomes A.C."/>
            <person name="Makela M.R."/>
            <person name="Stajich J."/>
            <person name="Grigoriev I.V."/>
            <person name="Mortensen U.H."/>
            <person name="De vries R.P."/>
            <person name="Baker S.E."/>
            <person name="Andersen M.R."/>
        </authorList>
    </citation>
    <scope>NUCLEOTIDE SEQUENCE [LARGE SCALE GENOMIC DNA]</scope>
    <source>
        <strain evidence="5 6">CBS 600.67</strain>
    </source>
</reference>
<evidence type="ECO:0000259" key="4">
    <source>
        <dbReference type="Pfam" id="PF22725"/>
    </source>
</evidence>
<protein>
    <recommendedName>
        <fullName evidence="7">NAD(P)-binding protein</fullName>
    </recommendedName>
</protein>
<dbReference type="PANTHER" id="PTHR43708">
    <property type="entry name" value="CONSERVED EXPRESSED OXIDOREDUCTASE (EUROFUNG)"/>
    <property type="match status" value="1"/>
</dbReference>
<name>A0ABR4IRH0_9EURO</name>
<dbReference type="InterPro" id="IPR055170">
    <property type="entry name" value="GFO_IDH_MocA-like_dom"/>
</dbReference>